<dbReference type="KEGG" id="ztr:MYCGRDRAFT_104491"/>
<dbReference type="AlphaFoldDB" id="F9XC71"/>
<dbReference type="GO" id="GO:0004791">
    <property type="term" value="F:thioredoxin-disulfide reductase (NADPH) activity"/>
    <property type="evidence" value="ECO:0007669"/>
    <property type="project" value="UniProtKB-UniRule"/>
</dbReference>
<dbReference type="GO" id="GO:0005737">
    <property type="term" value="C:cytoplasm"/>
    <property type="evidence" value="ECO:0007669"/>
    <property type="project" value="InterPro"/>
</dbReference>
<keyword evidence="3 7" id="KW-0274">FAD</keyword>
<evidence type="ECO:0000256" key="1">
    <source>
        <dbReference type="ARBA" id="ARBA00009333"/>
    </source>
</evidence>
<keyword evidence="4 7" id="KW-0560">Oxidoreductase</keyword>
<dbReference type="HOGENOM" id="CLU_031864_5_1_1"/>
<keyword evidence="5" id="KW-1015">Disulfide bond</keyword>
<dbReference type="PANTHER" id="PTHR48105">
    <property type="entry name" value="THIOREDOXIN REDUCTASE 1-RELATED-RELATED"/>
    <property type="match status" value="1"/>
</dbReference>
<dbReference type="NCBIfam" id="TIGR01292">
    <property type="entry name" value="TRX_reduct"/>
    <property type="match status" value="1"/>
</dbReference>
<dbReference type="RefSeq" id="XP_003852180.1">
    <property type="nucleotide sequence ID" value="XM_003852132.1"/>
</dbReference>
<sequence length="356" mass="38194">MHSKVVIIGSGPAGHTAAIYAARADLKPVLYEGFMALGIAAGGQLTTTDEVENFPGFKMIKGTTLMDNMRAQSEECGTEIVSQTVGKVDLSSRPFKFWLNPMGDDDTLKEETHTADSIIIATGAKARRLDLPGEEKFWGNGVSACAVCDGSLPIFREKPLVVIGGGDSAVEESLYLTKKASKVTVLVRKDFLRASKTNARRLANHEKVEIRYNTQGVEIKGEAGDRGLMQSMVIKNNKTGETEEIPANGLFYAVGHDPATHLFNGQVKMDEDGYIITTPGTTETNIPGVFAAGDVQDKKYRQAVTSAGSGCMAALEAEKFLAENEDVPVENGVEADKGAKKGDSSEAPEYRSNPLL</sequence>
<evidence type="ECO:0000256" key="6">
    <source>
        <dbReference type="ARBA" id="ARBA00023284"/>
    </source>
</evidence>
<evidence type="ECO:0000256" key="4">
    <source>
        <dbReference type="ARBA" id="ARBA00023002"/>
    </source>
</evidence>
<gene>
    <name evidence="11" type="ORF">MYCGRDRAFT_104491</name>
</gene>
<name>F9XC71_ZYMTI</name>
<dbReference type="PRINTS" id="PR00469">
    <property type="entry name" value="PNDRDTASEII"/>
</dbReference>
<comment type="catalytic activity">
    <reaction evidence="7">
        <text>[thioredoxin]-dithiol + NADP(+) = [thioredoxin]-disulfide + NADPH + H(+)</text>
        <dbReference type="Rhea" id="RHEA:20345"/>
        <dbReference type="Rhea" id="RHEA-COMP:10698"/>
        <dbReference type="Rhea" id="RHEA-COMP:10700"/>
        <dbReference type="ChEBI" id="CHEBI:15378"/>
        <dbReference type="ChEBI" id="CHEBI:29950"/>
        <dbReference type="ChEBI" id="CHEBI:50058"/>
        <dbReference type="ChEBI" id="CHEBI:57783"/>
        <dbReference type="ChEBI" id="CHEBI:58349"/>
        <dbReference type="EC" id="1.8.1.9"/>
    </reaction>
</comment>
<dbReference type="GeneID" id="13396966"/>
<feature type="region of interest" description="Disordered" evidence="9">
    <location>
        <begin position="324"/>
        <end position="356"/>
    </location>
</feature>
<keyword evidence="8" id="KW-0521">NADP</keyword>
<dbReference type="InterPro" id="IPR050097">
    <property type="entry name" value="Ferredoxin-NADP_redctase_2"/>
</dbReference>
<dbReference type="InterPro" id="IPR008255">
    <property type="entry name" value="Pyr_nucl-diS_OxRdtase_2_AS"/>
</dbReference>
<dbReference type="InParanoid" id="F9XC71"/>
<dbReference type="GO" id="GO:0019430">
    <property type="term" value="P:removal of superoxide radicals"/>
    <property type="evidence" value="ECO:0007669"/>
    <property type="project" value="UniProtKB-UniRule"/>
</dbReference>
<evidence type="ECO:0000259" key="10">
    <source>
        <dbReference type="Pfam" id="PF07992"/>
    </source>
</evidence>
<dbReference type="InterPro" id="IPR036188">
    <property type="entry name" value="FAD/NAD-bd_sf"/>
</dbReference>
<accession>F9XC71</accession>
<dbReference type="Proteomes" id="UP000008062">
    <property type="component" value="Chromosome 5"/>
</dbReference>
<dbReference type="VEuPathDB" id="FungiDB:ZTRI_5.347"/>
<feature type="domain" description="FAD/NAD(P)-binding" evidence="10">
    <location>
        <begin position="4"/>
        <end position="310"/>
    </location>
</feature>
<keyword evidence="6 7" id="KW-0676">Redox-active center</keyword>
<evidence type="ECO:0000256" key="9">
    <source>
        <dbReference type="SAM" id="MobiDB-lite"/>
    </source>
</evidence>
<feature type="compositionally biased region" description="Basic and acidic residues" evidence="9">
    <location>
        <begin position="334"/>
        <end position="344"/>
    </location>
</feature>
<dbReference type="FunCoup" id="F9XC71">
    <property type="interactions" value="231"/>
</dbReference>
<dbReference type="SUPFAM" id="SSF51905">
    <property type="entry name" value="FAD/NAD(P)-binding domain"/>
    <property type="match status" value="1"/>
</dbReference>
<evidence type="ECO:0000313" key="11">
    <source>
        <dbReference type="EMBL" id="EGP87156.1"/>
    </source>
</evidence>
<reference evidence="11 12" key="1">
    <citation type="journal article" date="2011" name="PLoS Genet.">
        <title>Finished genome of the fungal wheat pathogen Mycosphaerella graminicola reveals dispensome structure, chromosome plasticity, and stealth pathogenesis.</title>
        <authorList>
            <person name="Goodwin S.B."/>
            <person name="Ben M'barek S."/>
            <person name="Dhillon B."/>
            <person name="Wittenberg A.H.J."/>
            <person name="Crane C.F."/>
            <person name="Hane J.K."/>
            <person name="Foster A.J."/>
            <person name="Van der Lee T.A.J."/>
            <person name="Grimwood J."/>
            <person name="Aerts A."/>
            <person name="Antoniw J."/>
            <person name="Bailey A."/>
            <person name="Bluhm B."/>
            <person name="Bowler J."/>
            <person name="Bristow J."/>
            <person name="van der Burgt A."/>
            <person name="Canto-Canche B."/>
            <person name="Churchill A.C.L."/>
            <person name="Conde-Ferraez L."/>
            <person name="Cools H.J."/>
            <person name="Coutinho P.M."/>
            <person name="Csukai M."/>
            <person name="Dehal P."/>
            <person name="De Wit P."/>
            <person name="Donzelli B."/>
            <person name="van de Geest H.C."/>
            <person name="van Ham R.C.H.J."/>
            <person name="Hammond-Kosack K.E."/>
            <person name="Henrissat B."/>
            <person name="Kilian A."/>
            <person name="Kobayashi A.K."/>
            <person name="Koopmann E."/>
            <person name="Kourmpetis Y."/>
            <person name="Kuzniar A."/>
            <person name="Lindquist E."/>
            <person name="Lombard V."/>
            <person name="Maliepaard C."/>
            <person name="Martins N."/>
            <person name="Mehrabi R."/>
            <person name="Nap J.P.H."/>
            <person name="Ponomarenko A."/>
            <person name="Rudd J.J."/>
            <person name="Salamov A."/>
            <person name="Schmutz J."/>
            <person name="Schouten H.J."/>
            <person name="Shapiro H."/>
            <person name="Stergiopoulos I."/>
            <person name="Torriani S.F.F."/>
            <person name="Tu H."/>
            <person name="de Vries R.P."/>
            <person name="Waalwijk C."/>
            <person name="Ware S.B."/>
            <person name="Wiebenga A."/>
            <person name="Zwiers L.-H."/>
            <person name="Oliver R.P."/>
            <person name="Grigoriev I.V."/>
            <person name="Kema G.H.J."/>
        </authorList>
    </citation>
    <scope>NUCLEOTIDE SEQUENCE [LARGE SCALE GENOMIC DNA]</scope>
    <source>
        <strain evidence="12">CBS 115943 / IPO323</strain>
    </source>
</reference>
<proteinExistence type="inferred from homology"/>
<protein>
    <recommendedName>
        <fullName evidence="7">Thioredoxin reductase</fullName>
        <ecNumber evidence="7">1.8.1.9</ecNumber>
    </recommendedName>
</protein>
<evidence type="ECO:0000256" key="7">
    <source>
        <dbReference type="RuleBase" id="RU003880"/>
    </source>
</evidence>
<organism evidence="11 12">
    <name type="scientific">Zymoseptoria tritici (strain CBS 115943 / IPO323)</name>
    <name type="common">Speckled leaf blotch fungus</name>
    <name type="synonym">Septoria tritici</name>
    <dbReference type="NCBI Taxonomy" id="336722"/>
    <lineage>
        <taxon>Eukaryota</taxon>
        <taxon>Fungi</taxon>
        <taxon>Dikarya</taxon>
        <taxon>Ascomycota</taxon>
        <taxon>Pezizomycotina</taxon>
        <taxon>Dothideomycetes</taxon>
        <taxon>Dothideomycetidae</taxon>
        <taxon>Mycosphaerellales</taxon>
        <taxon>Mycosphaerellaceae</taxon>
        <taxon>Zymoseptoria</taxon>
    </lineage>
</organism>
<dbReference type="PRINTS" id="PR00368">
    <property type="entry name" value="FADPNR"/>
</dbReference>
<comment type="similarity">
    <text evidence="1 7">Belongs to the class-II pyridine nucleotide-disulfide oxidoreductase family.</text>
</comment>
<evidence type="ECO:0000313" key="12">
    <source>
        <dbReference type="Proteomes" id="UP000008062"/>
    </source>
</evidence>
<dbReference type="EMBL" id="CM001200">
    <property type="protein sequence ID" value="EGP87156.1"/>
    <property type="molecule type" value="Genomic_DNA"/>
</dbReference>
<evidence type="ECO:0000256" key="5">
    <source>
        <dbReference type="ARBA" id="ARBA00023157"/>
    </source>
</evidence>
<comment type="subunit">
    <text evidence="7">Homodimer.</text>
</comment>
<dbReference type="eggNOG" id="KOG0404">
    <property type="taxonomic scope" value="Eukaryota"/>
</dbReference>
<evidence type="ECO:0000256" key="8">
    <source>
        <dbReference type="RuleBase" id="RU003881"/>
    </source>
</evidence>
<dbReference type="OrthoDB" id="371245at2759"/>
<dbReference type="EC" id="1.8.1.9" evidence="7"/>
<dbReference type="PROSITE" id="PS00573">
    <property type="entry name" value="PYRIDINE_REDOX_2"/>
    <property type="match status" value="1"/>
</dbReference>
<dbReference type="Pfam" id="PF07992">
    <property type="entry name" value="Pyr_redox_2"/>
    <property type="match status" value="1"/>
</dbReference>
<keyword evidence="12" id="KW-1185">Reference proteome</keyword>
<dbReference type="InterPro" id="IPR005982">
    <property type="entry name" value="Thioredox_Rdtase"/>
</dbReference>
<comment type="cofactor">
    <cofactor evidence="8">
        <name>FAD</name>
        <dbReference type="ChEBI" id="CHEBI:57692"/>
    </cofactor>
    <text evidence="8">Binds 1 FAD per subunit.</text>
</comment>
<evidence type="ECO:0000256" key="3">
    <source>
        <dbReference type="ARBA" id="ARBA00022827"/>
    </source>
</evidence>
<dbReference type="SMR" id="F9XC71"/>
<evidence type="ECO:0000256" key="2">
    <source>
        <dbReference type="ARBA" id="ARBA00022630"/>
    </source>
</evidence>
<dbReference type="InterPro" id="IPR023753">
    <property type="entry name" value="FAD/NAD-binding_dom"/>
</dbReference>
<dbReference type="OMA" id="GPCHVLK"/>
<keyword evidence="2 7" id="KW-0285">Flavoprotein</keyword>
<dbReference type="STRING" id="336722.F9XC71"/>
<dbReference type="Gene3D" id="3.50.50.60">
    <property type="entry name" value="FAD/NAD(P)-binding domain"/>
    <property type="match status" value="2"/>
</dbReference>